<feature type="DNA-binding region" description="H-T-H motif" evidence="6">
    <location>
        <begin position="634"/>
        <end position="653"/>
    </location>
</feature>
<feature type="compositionally biased region" description="Low complexity" evidence="8">
    <location>
        <begin position="101"/>
        <end position="113"/>
    </location>
</feature>
<dbReference type="CDD" id="cd06171">
    <property type="entry name" value="Sigma70_r4"/>
    <property type="match status" value="1"/>
</dbReference>
<reference evidence="11 12" key="1">
    <citation type="submission" date="2023-11" db="EMBL/GenBank/DDBJ databases">
        <authorList>
            <person name="Panchal A.K."/>
            <person name="Meaney J.S."/>
            <person name="Karas B.J."/>
            <person name="diCenzo G.C."/>
        </authorList>
    </citation>
    <scope>NUCLEOTIDE SEQUENCE [LARGE SCALE GENOMIC DNA]</scope>
    <source>
        <strain evidence="11 12">NZP2235</strain>
    </source>
</reference>
<dbReference type="InterPro" id="IPR007631">
    <property type="entry name" value="RNA_pol_sigma_70_non-ess"/>
</dbReference>
<keyword evidence="3 6" id="KW-0731">Sigma factor</keyword>
<evidence type="ECO:0000259" key="10">
    <source>
        <dbReference type="PROSITE" id="PS00716"/>
    </source>
</evidence>
<dbReference type="InterPro" id="IPR050239">
    <property type="entry name" value="Sigma-70_RNA_pol_init_factors"/>
</dbReference>
<protein>
    <recommendedName>
        <fullName evidence="6">RNA polymerase sigma factor RpoD</fullName>
    </recommendedName>
    <alternativeName>
        <fullName evidence="6">Sigma-70</fullName>
    </alternativeName>
</protein>
<feature type="compositionally biased region" description="Acidic residues" evidence="8">
    <location>
        <begin position="80"/>
        <end position="100"/>
    </location>
</feature>
<feature type="compositionally biased region" description="Basic and acidic residues" evidence="8">
    <location>
        <begin position="114"/>
        <end position="123"/>
    </location>
</feature>
<evidence type="ECO:0000256" key="8">
    <source>
        <dbReference type="SAM" id="MobiDB-lite"/>
    </source>
</evidence>
<evidence type="ECO:0000256" key="3">
    <source>
        <dbReference type="ARBA" id="ARBA00023082"/>
    </source>
</evidence>
<sequence length="674" mass="76239">MATKEKEEVETEREGATDGPLLDLSDDAVKKMIKAAKKRGYVTMDELNSVLPSEEVTSEQIEDTMAMLSDMGINVVEDDEQGEEAEAGDTAADAEEDANELAEQTGTAVAATTAKKEPTDRTDDPVRMYLREMGSVELLSREGEIAIAKRIEAGRETMIAGLCESPLTFQAIIIWRDELNESKILLREIIDLEATYAGPEAKQAPVVERIEEAPKAEEKPRRGRDDEDDITNVGADTRGIGDDDEEDEDEASLSLAAMEAELRPQVMETLDVIADTYKKLRKLQDQQVENRLAAAGTLSPSQDRRLKELKDQLIKAVKSLSLNTARIEALVEQLYDINKRLVQNEGKLLRLAESYGVRREEFLKEYQGSELDPNWTRAIGNLTSRGWKEFTKNEKDAIKDLRAEIQHLATETAISILEFRKIVNQVQKGEREAAIAKKEMVEANLRLVISIAKKYTNRGLQFLDLIQEGNIGLMKAVDKFEYRRGYKFSTYATWWIRQAITRSIADQARTIRIPVHMIETINKIVRTSRQMLHEIGREPTPEELAEKLAMPLEKVRKVLKIAKEPISLETPVGDEEDSHLGDFIEDKMAILPIDAAIQANLRETTTRVLASLTPREERVLRMRFGIGMNTDHTLEEVGQQFSVTRERIRQIEAKALRKLKHPSRSRKLRSFLDS</sequence>
<keyword evidence="4 6" id="KW-0238">DNA-binding</keyword>
<keyword evidence="5 6" id="KW-0804">Transcription</keyword>
<feature type="short sequence motif" description="Interaction with polymerase core subunit RpoC" evidence="6">
    <location>
        <begin position="464"/>
        <end position="467"/>
    </location>
</feature>
<dbReference type="Gene3D" id="1.10.601.10">
    <property type="entry name" value="RNA Polymerase Primary Sigma Factor"/>
    <property type="match status" value="1"/>
</dbReference>
<dbReference type="InterPro" id="IPR013325">
    <property type="entry name" value="RNA_pol_sigma_r2"/>
</dbReference>
<dbReference type="Proteomes" id="UP001322481">
    <property type="component" value="Chromosome"/>
</dbReference>
<dbReference type="InterPro" id="IPR012760">
    <property type="entry name" value="RNA_pol_sigma_RpoD_C"/>
</dbReference>
<feature type="compositionally biased region" description="Acidic residues" evidence="8">
    <location>
        <begin position="242"/>
        <end position="251"/>
    </location>
</feature>
<organism evidence="11 12">
    <name type="scientific">Mesorhizobium huakuii</name>
    <dbReference type="NCBI Taxonomy" id="28104"/>
    <lineage>
        <taxon>Bacteria</taxon>
        <taxon>Pseudomonadati</taxon>
        <taxon>Pseudomonadota</taxon>
        <taxon>Alphaproteobacteria</taxon>
        <taxon>Hyphomicrobiales</taxon>
        <taxon>Phyllobacteriaceae</taxon>
        <taxon>Mesorhizobium</taxon>
    </lineage>
</organism>
<comment type="subunit">
    <text evidence="6">Interacts transiently with the RNA polymerase catalytic core.</text>
</comment>
<dbReference type="PANTHER" id="PTHR30603:SF60">
    <property type="entry name" value="RNA POLYMERASE SIGMA FACTOR RPOD"/>
    <property type="match status" value="1"/>
</dbReference>
<feature type="region of interest" description="Disordered" evidence="8">
    <location>
        <begin position="80"/>
        <end position="123"/>
    </location>
</feature>
<dbReference type="InterPro" id="IPR036388">
    <property type="entry name" value="WH-like_DNA-bd_sf"/>
</dbReference>
<keyword evidence="7" id="KW-0175">Coiled coil</keyword>
<dbReference type="InterPro" id="IPR007624">
    <property type="entry name" value="RNA_pol_sigma70_r3"/>
</dbReference>
<dbReference type="Pfam" id="PF03979">
    <property type="entry name" value="Sigma70_r1_1"/>
    <property type="match status" value="1"/>
</dbReference>
<evidence type="ECO:0000313" key="11">
    <source>
        <dbReference type="EMBL" id="WQC00847.1"/>
    </source>
</evidence>
<dbReference type="InterPro" id="IPR042189">
    <property type="entry name" value="RNA_pol_sigma_70_r1_1_sf"/>
</dbReference>
<dbReference type="HAMAP" id="MF_00963">
    <property type="entry name" value="Sigma70_RpoD_SigA"/>
    <property type="match status" value="1"/>
</dbReference>
<evidence type="ECO:0000256" key="7">
    <source>
        <dbReference type="SAM" id="Coils"/>
    </source>
</evidence>
<feature type="domain" description="RNA polymerase sigma-70" evidence="10">
    <location>
        <begin position="633"/>
        <end position="659"/>
    </location>
</feature>
<evidence type="ECO:0000256" key="6">
    <source>
        <dbReference type="HAMAP-Rule" id="MF_00963"/>
    </source>
</evidence>
<feature type="domain" description="RNA polymerase sigma-70" evidence="9">
    <location>
        <begin position="464"/>
        <end position="477"/>
    </location>
</feature>
<dbReference type="InterPro" id="IPR028630">
    <property type="entry name" value="Sigma70_RpoD"/>
</dbReference>
<evidence type="ECO:0000256" key="2">
    <source>
        <dbReference type="ARBA" id="ARBA00023015"/>
    </source>
</evidence>
<dbReference type="NCBIfam" id="TIGR02937">
    <property type="entry name" value="sigma70-ECF"/>
    <property type="match status" value="1"/>
</dbReference>
<feature type="compositionally biased region" description="Basic and acidic residues" evidence="8">
    <location>
        <begin position="208"/>
        <end position="225"/>
    </location>
</feature>
<dbReference type="Gene3D" id="1.10.10.10">
    <property type="entry name" value="Winged helix-like DNA-binding domain superfamily/Winged helix DNA-binding domain"/>
    <property type="match status" value="2"/>
</dbReference>
<dbReference type="InterPro" id="IPR007630">
    <property type="entry name" value="RNA_pol_sigma70_r4"/>
</dbReference>
<dbReference type="SUPFAM" id="SSF88659">
    <property type="entry name" value="Sigma3 and sigma4 domains of RNA polymerase sigma factors"/>
    <property type="match status" value="2"/>
</dbReference>
<evidence type="ECO:0000256" key="5">
    <source>
        <dbReference type="ARBA" id="ARBA00023163"/>
    </source>
</evidence>
<feature type="region of interest" description="Sigma-70 factor domain-4" evidence="6">
    <location>
        <begin position="608"/>
        <end position="661"/>
    </location>
</feature>
<dbReference type="InterPro" id="IPR013324">
    <property type="entry name" value="RNA_pol_sigma_r3/r4-like"/>
</dbReference>
<dbReference type="InterPro" id="IPR009042">
    <property type="entry name" value="RNA_pol_sigma70_r1_2"/>
</dbReference>
<comment type="function">
    <text evidence="6">Sigma factors are initiation factors that promote the attachment of RNA polymerase to specific initiation sites and are then released. This sigma factor is the primary sigma factor during exponential growth.</text>
</comment>
<evidence type="ECO:0000256" key="4">
    <source>
        <dbReference type="ARBA" id="ARBA00023125"/>
    </source>
</evidence>
<proteinExistence type="inferred from homology"/>
<dbReference type="PANTHER" id="PTHR30603">
    <property type="entry name" value="RNA POLYMERASE SIGMA FACTOR RPO"/>
    <property type="match status" value="1"/>
</dbReference>
<keyword evidence="12" id="KW-1185">Reference proteome</keyword>
<comment type="similarity">
    <text evidence="6">Belongs to the sigma-70 factor family. RpoD/SigA subfamily.</text>
</comment>
<accession>A0ABZ0VYU8</accession>
<dbReference type="Gene3D" id="1.10.220.120">
    <property type="entry name" value="Sigma-70 factor, region 1.1"/>
    <property type="match status" value="1"/>
</dbReference>
<feature type="region of interest" description="Disordered" evidence="8">
    <location>
        <begin position="203"/>
        <end position="251"/>
    </location>
</feature>
<dbReference type="Pfam" id="PF04539">
    <property type="entry name" value="Sigma70_r3"/>
    <property type="match status" value="1"/>
</dbReference>
<dbReference type="Pfam" id="PF04546">
    <property type="entry name" value="Sigma70_ner"/>
    <property type="match status" value="1"/>
</dbReference>
<evidence type="ECO:0000256" key="1">
    <source>
        <dbReference type="ARBA" id="ARBA00022490"/>
    </source>
</evidence>
<keyword evidence="2 6" id="KW-0805">Transcription regulation</keyword>
<dbReference type="NCBIfam" id="TIGR02393">
    <property type="entry name" value="RpoD_Cterm"/>
    <property type="match status" value="1"/>
</dbReference>
<dbReference type="Pfam" id="PF04542">
    <property type="entry name" value="Sigma70_r2"/>
    <property type="match status" value="1"/>
</dbReference>
<name>A0ABZ0VYU8_9HYPH</name>
<dbReference type="PROSITE" id="PS00716">
    <property type="entry name" value="SIGMA70_2"/>
    <property type="match status" value="1"/>
</dbReference>
<evidence type="ECO:0000313" key="12">
    <source>
        <dbReference type="Proteomes" id="UP001322481"/>
    </source>
</evidence>
<keyword evidence="1 6" id="KW-0963">Cytoplasm</keyword>
<feature type="region of interest" description="Sigma-70 factor domain-2" evidence="6">
    <location>
        <begin position="440"/>
        <end position="510"/>
    </location>
</feature>
<dbReference type="Pfam" id="PF04545">
    <property type="entry name" value="Sigma70_r4"/>
    <property type="match status" value="1"/>
</dbReference>
<gene>
    <name evidence="6 11" type="primary">rpoD</name>
    <name evidence="11" type="ORF">U0R22_005058</name>
</gene>
<dbReference type="PRINTS" id="PR00046">
    <property type="entry name" value="SIGMA70FCT"/>
</dbReference>
<feature type="coiled-coil region" evidence="7">
    <location>
        <begin position="391"/>
        <end position="446"/>
    </location>
</feature>
<dbReference type="EMBL" id="CP139858">
    <property type="protein sequence ID" value="WQC00847.1"/>
    <property type="molecule type" value="Genomic_DNA"/>
</dbReference>
<dbReference type="InterPro" id="IPR000943">
    <property type="entry name" value="RNA_pol_sigma70"/>
</dbReference>
<dbReference type="SUPFAM" id="SSF88946">
    <property type="entry name" value="Sigma2 domain of RNA polymerase sigma factors"/>
    <property type="match status" value="1"/>
</dbReference>
<dbReference type="NCBIfam" id="NF004208">
    <property type="entry name" value="PRK05658.1"/>
    <property type="match status" value="1"/>
</dbReference>
<dbReference type="RefSeq" id="WP_322415626.1">
    <property type="nucleotide sequence ID" value="NZ_CP139858.1"/>
</dbReference>
<feature type="region of interest" description="Disordered" evidence="8">
    <location>
        <begin position="1"/>
        <end position="22"/>
    </location>
</feature>
<comment type="subcellular location">
    <subcellularLocation>
        <location evidence="6">Cytoplasm</location>
    </subcellularLocation>
</comment>
<dbReference type="InterPro" id="IPR007627">
    <property type="entry name" value="RNA_pol_sigma70_r2"/>
</dbReference>
<dbReference type="InterPro" id="IPR014284">
    <property type="entry name" value="RNA_pol_sigma-70_dom"/>
</dbReference>
<dbReference type="Pfam" id="PF00140">
    <property type="entry name" value="Sigma70_r1_2"/>
    <property type="match status" value="1"/>
</dbReference>
<dbReference type="PROSITE" id="PS00715">
    <property type="entry name" value="SIGMA70_1"/>
    <property type="match status" value="1"/>
</dbReference>
<dbReference type="InterPro" id="IPR007127">
    <property type="entry name" value="RNA_pol_sigma_70_r1_1"/>
</dbReference>
<evidence type="ECO:0000259" key="9">
    <source>
        <dbReference type="PROSITE" id="PS00715"/>
    </source>
</evidence>
<feature type="region of interest" description="Sigma-70 factor domain-3" evidence="6">
    <location>
        <begin position="519"/>
        <end position="595"/>
    </location>
</feature>
<feature type="compositionally biased region" description="Basic and acidic residues" evidence="8">
    <location>
        <begin position="1"/>
        <end position="16"/>
    </location>
</feature>